<dbReference type="AlphaFoldDB" id="A0AAU9R963"/>
<dbReference type="EMBL" id="OU466857">
    <property type="protein sequence ID" value="CAH2035781.1"/>
    <property type="molecule type" value="Genomic_DNA"/>
</dbReference>
<keyword evidence="5" id="KW-1185">Reference proteome</keyword>
<proteinExistence type="inferred from homology"/>
<dbReference type="Gene3D" id="3.40.50.2000">
    <property type="entry name" value="Glycogen Phosphorylase B"/>
    <property type="match status" value="2"/>
</dbReference>
<evidence type="ECO:0000313" key="5">
    <source>
        <dbReference type="Proteomes" id="UP000836841"/>
    </source>
</evidence>
<comment type="similarity">
    <text evidence="1">Belongs to the UDP-glycosyltransferase family.</text>
</comment>
<dbReference type="GO" id="GO:0080043">
    <property type="term" value="F:quercetin 3-O-glucosyltransferase activity"/>
    <property type="evidence" value="ECO:0007669"/>
    <property type="project" value="TreeGrafter"/>
</dbReference>
<protein>
    <submittedName>
        <fullName evidence="4">Uncharacterized protein</fullName>
    </submittedName>
</protein>
<keyword evidence="3" id="KW-0808">Transferase</keyword>
<gene>
    <name evidence="4" type="ORF">TAV2_LOCUS3870</name>
</gene>
<dbReference type="Pfam" id="PF00201">
    <property type="entry name" value="UDPGT"/>
    <property type="match status" value="1"/>
</dbReference>
<dbReference type="GO" id="GO:0080044">
    <property type="term" value="F:quercetin 7-O-glucosyltransferase activity"/>
    <property type="evidence" value="ECO:0007669"/>
    <property type="project" value="TreeGrafter"/>
</dbReference>
<accession>A0AAU9R963</accession>
<sequence length="361" mass="40454">MHTDPRKAQSSCVRHVVAMPWPGRGHINPMMNLCKRLVSQDPNLLVTFVVTEEWLGLIGSDPKPDMIHFATLPNLIPSELVRANDLTGFIDAVYTRLEEPFEHLLDRFSSQPLTAIIADTYVLWATRVGTQRNIPVVSLWIMPATLLSLFLHSDLLAAHGHFLVEPPSESKEDEIVDYIPGLAPTRLGDLLQIFHCDSNKMFNKFKPCFHELSKAKYLLVPSAYELEPKAIDFLTSKFNFPVYATGPLIPFPDVSAGYDSKKPYYIQWLDGQPESSVLYISQGSFLSGSETQMEELVGGVRESGVRFLWVARGGELKLKEALEGSSGVVVSWCDQLRVLCHVAVGGFWTHCRFNSTLEGIY</sequence>
<evidence type="ECO:0000313" key="4">
    <source>
        <dbReference type="EMBL" id="CAH2035781.1"/>
    </source>
</evidence>
<name>A0AAU9R963_THLAR</name>
<evidence type="ECO:0000256" key="3">
    <source>
        <dbReference type="ARBA" id="ARBA00022679"/>
    </source>
</evidence>
<evidence type="ECO:0000256" key="2">
    <source>
        <dbReference type="ARBA" id="ARBA00022676"/>
    </source>
</evidence>
<dbReference type="PANTHER" id="PTHR11926">
    <property type="entry name" value="GLUCOSYL/GLUCURONOSYL TRANSFERASES"/>
    <property type="match status" value="1"/>
</dbReference>
<organism evidence="4 5">
    <name type="scientific">Thlaspi arvense</name>
    <name type="common">Field penny-cress</name>
    <dbReference type="NCBI Taxonomy" id="13288"/>
    <lineage>
        <taxon>Eukaryota</taxon>
        <taxon>Viridiplantae</taxon>
        <taxon>Streptophyta</taxon>
        <taxon>Embryophyta</taxon>
        <taxon>Tracheophyta</taxon>
        <taxon>Spermatophyta</taxon>
        <taxon>Magnoliopsida</taxon>
        <taxon>eudicotyledons</taxon>
        <taxon>Gunneridae</taxon>
        <taxon>Pentapetalae</taxon>
        <taxon>rosids</taxon>
        <taxon>malvids</taxon>
        <taxon>Brassicales</taxon>
        <taxon>Brassicaceae</taxon>
        <taxon>Thlaspideae</taxon>
        <taxon>Thlaspi</taxon>
    </lineage>
</organism>
<dbReference type="PANTHER" id="PTHR11926:SF1395">
    <property type="entry name" value="GLYCOSYLTRANSFERASE"/>
    <property type="match status" value="1"/>
</dbReference>
<keyword evidence="2" id="KW-0328">Glycosyltransferase</keyword>
<dbReference type="InterPro" id="IPR002213">
    <property type="entry name" value="UDP_glucos_trans"/>
</dbReference>
<reference evidence="4 5" key="1">
    <citation type="submission" date="2022-03" db="EMBL/GenBank/DDBJ databases">
        <authorList>
            <person name="Nunn A."/>
            <person name="Chopra R."/>
            <person name="Nunn A."/>
            <person name="Contreras Garrido A."/>
        </authorList>
    </citation>
    <scope>NUCLEOTIDE SEQUENCE [LARGE SCALE GENOMIC DNA]</scope>
</reference>
<dbReference type="CDD" id="cd03784">
    <property type="entry name" value="GT1_Gtf-like"/>
    <property type="match status" value="1"/>
</dbReference>
<dbReference type="SUPFAM" id="SSF53756">
    <property type="entry name" value="UDP-Glycosyltransferase/glycogen phosphorylase"/>
    <property type="match status" value="1"/>
</dbReference>
<evidence type="ECO:0000256" key="1">
    <source>
        <dbReference type="ARBA" id="ARBA00009995"/>
    </source>
</evidence>
<dbReference type="Proteomes" id="UP000836841">
    <property type="component" value="Chromosome 1"/>
</dbReference>